<gene>
    <name evidence="2" type="primary">LOC112457552</name>
</gene>
<evidence type="ECO:0000313" key="2">
    <source>
        <dbReference type="RefSeq" id="XP_024876463.1"/>
    </source>
</evidence>
<dbReference type="Proteomes" id="UP000504618">
    <property type="component" value="Unplaced"/>
</dbReference>
<dbReference type="RefSeq" id="XP_024876463.1">
    <property type="nucleotide sequence ID" value="XM_025020695.1"/>
</dbReference>
<dbReference type="GeneID" id="112457552"/>
<sequence>MYCRTFLQEVFIIASLHRLHAQCSIPLSTFESFDPHAPTPQWPTPRSSSRTIDIDLRRLPSIRHTTIRRTSDLASVVTSHVTRQCRQLRRIYDLRFGSRRRRLVARPSVISVTRVSCVCPVRPVLWFSFPLADLAHRPPSTASTCSFAIVRVRESRARISRDQLVNFDD</sequence>
<keyword evidence="1" id="KW-1185">Reference proteome</keyword>
<evidence type="ECO:0000313" key="1">
    <source>
        <dbReference type="Proteomes" id="UP000504618"/>
    </source>
</evidence>
<dbReference type="AlphaFoldDB" id="A0A6J1Q470"/>
<protein>
    <submittedName>
        <fullName evidence="2">Uncharacterized protein LOC112457552</fullName>
    </submittedName>
</protein>
<reference evidence="2" key="1">
    <citation type="submission" date="2025-08" db="UniProtKB">
        <authorList>
            <consortium name="RefSeq"/>
        </authorList>
    </citation>
    <scope>IDENTIFICATION</scope>
    <source>
        <tissue evidence="2">Whole body</tissue>
    </source>
</reference>
<proteinExistence type="predicted"/>
<name>A0A6J1Q470_9HYME</name>
<accession>A0A6J1Q470</accession>
<organism evidence="1 2">
    <name type="scientific">Temnothorax curvispinosus</name>
    <dbReference type="NCBI Taxonomy" id="300111"/>
    <lineage>
        <taxon>Eukaryota</taxon>
        <taxon>Metazoa</taxon>
        <taxon>Ecdysozoa</taxon>
        <taxon>Arthropoda</taxon>
        <taxon>Hexapoda</taxon>
        <taxon>Insecta</taxon>
        <taxon>Pterygota</taxon>
        <taxon>Neoptera</taxon>
        <taxon>Endopterygota</taxon>
        <taxon>Hymenoptera</taxon>
        <taxon>Apocrita</taxon>
        <taxon>Aculeata</taxon>
        <taxon>Formicoidea</taxon>
        <taxon>Formicidae</taxon>
        <taxon>Myrmicinae</taxon>
        <taxon>Temnothorax</taxon>
    </lineage>
</organism>